<protein>
    <submittedName>
        <fullName evidence="1">OsmC family protein</fullName>
    </submittedName>
</protein>
<dbReference type="SUPFAM" id="SSF82784">
    <property type="entry name" value="OsmC-like"/>
    <property type="match status" value="1"/>
</dbReference>
<dbReference type="PANTHER" id="PTHR39624:SF2">
    <property type="entry name" value="OSMC-LIKE PROTEIN"/>
    <property type="match status" value="1"/>
</dbReference>
<evidence type="ECO:0000313" key="1">
    <source>
        <dbReference type="EMBL" id="MBC3935327.1"/>
    </source>
</evidence>
<sequence length="138" mass="14581">MSGIPTVTASLGNAPYLVHLSDDLGHQWQADEPVEIGGANTAPSPDRLLLGSLGSCTAITVQMVAARRQIPLTGIQVKLSLNPDGKPEAGTDIVRVIELQGELSQEQREQLLKIANACPVHKILTGEVRIATSLTEPA</sequence>
<gene>
    <name evidence="1" type="ORF">H8K47_08140</name>
</gene>
<organism evidence="1 2">
    <name type="scientific">Undibacterium rugosum</name>
    <dbReference type="NCBI Taxonomy" id="2762291"/>
    <lineage>
        <taxon>Bacteria</taxon>
        <taxon>Pseudomonadati</taxon>
        <taxon>Pseudomonadota</taxon>
        <taxon>Betaproteobacteria</taxon>
        <taxon>Burkholderiales</taxon>
        <taxon>Oxalobacteraceae</taxon>
        <taxon>Undibacterium</taxon>
    </lineage>
</organism>
<dbReference type="Proteomes" id="UP000612361">
    <property type="component" value="Unassembled WGS sequence"/>
</dbReference>
<dbReference type="InterPro" id="IPR036102">
    <property type="entry name" value="OsmC/Ohrsf"/>
</dbReference>
<dbReference type="PANTHER" id="PTHR39624">
    <property type="entry name" value="PROTEIN INVOLVED IN RIMO-MEDIATED BETA-METHYLTHIOLATION OF RIBOSOMAL PROTEIN S12 YCAO"/>
    <property type="match status" value="1"/>
</dbReference>
<dbReference type="InterPro" id="IPR003718">
    <property type="entry name" value="OsmC/Ohr_fam"/>
</dbReference>
<accession>A0A923I1H3</accession>
<keyword evidence="2" id="KW-1185">Reference proteome</keyword>
<comment type="caution">
    <text evidence="1">The sequence shown here is derived from an EMBL/GenBank/DDBJ whole genome shotgun (WGS) entry which is preliminary data.</text>
</comment>
<dbReference type="AlphaFoldDB" id="A0A923I1H3"/>
<dbReference type="RefSeq" id="WP_186880912.1">
    <property type="nucleotide sequence ID" value="NZ_JACOGG010000007.1"/>
</dbReference>
<evidence type="ECO:0000313" key="2">
    <source>
        <dbReference type="Proteomes" id="UP000612361"/>
    </source>
</evidence>
<reference evidence="1" key="1">
    <citation type="submission" date="2020-08" db="EMBL/GenBank/DDBJ databases">
        <title>Novel species isolated from subtropical streams in China.</title>
        <authorList>
            <person name="Lu H."/>
        </authorList>
    </citation>
    <scope>NUCLEOTIDE SEQUENCE</scope>
    <source>
        <strain evidence="1">CY7W</strain>
    </source>
</reference>
<dbReference type="Gene3D" id="3.30.300.20">
    <property type="match status" value="1"/>
</dbReference>
<name>A0A923I1H3_9BURK</name>
<proteinExistence type="predicted"/>
<dbReference type="InterPro" id="IPR015946">
    <property type="entry name" value="KH_dom-like_a/b"/>
</dbReference>
<dbReference type="EMBL" id="JACOGG010000007">
    <property type="protein sequence ID" value="MBC3935327.1"/>
    <property type="molecule type" value="Genomic_DNA"/>
</dbReference>
<dbReference type="Pfam" id="PF02566">
    <property type="entry name" value="OsmC"/>
    <property type="match status" value="1"/>
</dbReference>